<keyword evidence="2" id="KW-1185">Reference proteome</keyword>
<proteinExistence type="predicted"/>
<sequence length="72" mass="8541">MTTQLSHGEAYTLQHSKEWREVIWNRLPFHINPSKLSTYKVRLFRWCCVPGSWWDDSLAAYAKHVNGTSQEF</sequence>
<accession>A0A9P0MPX2</accession>
<name>A0A9P0MPX2_NEZVI</name>
<evidence type="ECO:0000313" key="2">
    <source>
        <dbReference type="Proteomes" id="UP001152798"/>
    </source>
</evidence>
<protein>
    <submittedName>
        <fullName evidence="1">Uncharacterized protein</fullName>
    </submittedName>
</protein>
<dbReference type="EMBL" id="OV725081">
    <property type="protein sequence ID" value="CAH1402893.1"/>
    <property type="molecule type" value="Genomic_DNA"/>
</dbReference>
<organism evidence="1 2">
    <name type="scientific">Nezara viridula</name>
    <name type="common">Southern green stink bug</name>
    <name type="synonym">Cimex viridulus</name>
    <dbReference type="NCBI Taxonomy" id="85310"/>
    <lineage>
        <taxon>Eukaryota</taxon>
        <taxon>Metazoa</taxon>
        <taxon>Ecdysozoa</taxon>
        <taxon>Arthropoda</taxon>
        <taxon>Hexapoda</taxon>
        <taxon>Insecta</taxon>
        <taxon>Pterygota</taxon>
        <taxon>Neoptera</taxon>
        <taxon>Paraneoptera</taxon>
        <taxon>Hemiptera</taxon>
        <taxon>Heteroptera</taxon>
        <taxon>Panheteroptera</taxon>
        <taxon>Pentatomomorpha</taxon>
        <taxon>Pentatomoidea</taxon>
        <taxon>Pentatomidae</taxon>
        <taxon>Pentatominae</taxon>
        <taxon>Nezara</taxon>
    </lineage>
</organism>
<evidence type="ECO:0000313" key="1">
    <source>
        <dbReference type="EMBL" id="CAH1402893.1"/>
    </source>
</evidence>
<gene>
    <name evidence="1" type="ORF">NEZAVI_LOCUS11606</name>
</gene>
<dbReference type="Proteomes" id="UP001152798">
    <property type="component" value="Chromosome 5"/>
</dbReference>
<reference evidence="1" key="1">
    <citation type="submission" date="2022-01" db="EMBL/GenBank/DDBJ databases">
        <authorList>
            <person name="King R."/>
        </authorList>
    </citation>
    <scope>NUCLEOTIDE SEQUENCE</scope>
</reference>
<dbReference type="AlphaFoldDB" id="A0A9P0MPX2"/>